<feature type="compositionally biased region" description="Polar residues" evidence="1">
    <location>
        <begin position="171"/>
        <end position="185"/>
    </location>
</feature>
<proteinExistence type="predicted"/>
<dbReference type="RefSeq" id="XP_001803211.1">
    <property type="nucleotide sequence ID" value="XM_001803159.1"/>
</dbReference>
<feature type="signal peptide" evidence="2">
    <location>
        <begin position="1"/>
        <end position="20"/>
    </location>
</feature>
<feature type="compositionally biased region" description="Polar residues" evidence="1">
    <location>
        <begin position="194"/>
        <end position="208"/>
    </location>
</feature>
<dbReference type="KEGG" id="pno:SNOG_12997"/>
<evidence type="ECO:0000256" key="2">
    <source>
        <dbReference type="SAM" id="SignalP"/>
    </source>
</evidence>
<protein>
    <submittedName>
        <fullName evidence="3">Uncharacterized protein</fullName>
    </submittedName>
</protein>
<dbReference type="InParanoid" id="Q0U5G7"/>
<feature type="chain" id="PRO_5004177733" evidence="2">
    <location>
        <begin position="21"/>
        <end position="280"/>
    </location>
</feature>
<dbReference type="GeneID" id="5980123"/>
<evidence type="ECO:0000313" key="4">
    <source>
        <dbReference type="Proteomes" id="UP000001055"/>
    </source>
</evidence>
<sequence length="280" mass="29113">MRSTEILAIALGLFASAAYSAPTGTINGRGPQTDTQPAENAVNDAVNKLRPASTLKSRGPQLDARAPQDPISDAINRLRPASGRRSAQGPGAAFESIENALNPSSRKVRSPQAPGGRIEDDGNNNLIRPNPPSRRSAQGPGAAFESIENALNPSSRRSAQGPGAAFESIENALNPSGRQVRSPQRQGRVEDDGGNNNLPQANPPSRRSAQGPGAAFESIENALNPSGRRSAQGENGENENGIRPNVPQAQGPPSLKTRSPQTASNRNGPGQASSSDDDSS</sequence>
<dbReference type="HOGENOM" id="CLU_994367_0_0_1"/>
<feature type="region of interest" description="Disordered" evidence="1">
    <location>
        <begin position="52"/>
        <end position="142"/>
    </location>
</feature>
<dbReference type="Proteomes" id="UP000001055">
    <property type="component" value="Unassembled WGS sequence"/>
</dbReference>
<reference evidence="4" key="1">
    <citation type="journal article" date="2007" name="Plant Cell">
        <title>Dothideomycete-plant interactions illuminated by genome sequencing and EST analysis of the wheat pathogen Stagonospora nodorum.</title>
        <authorList>
            <person name="Hane J.K."/>
            <person name="Lowe R.G."/>
            <person name="Solomon P.S."/>
            <person name="Tan K.C."/>
            <person name="Schoch C.L."/>
            <person name="Spatafora J.W."/>
            <person name="Crous P.W."/>
            <person name="Kodira C."/>
            <person name="Birren B.W."/>
            <person name="Galagan J.E."/>
            <person name="Torriani S.F."/>
            <person name="McDonald B.A."/>
            <person name="Oliver R.P."/>
        </authorList>
    </citation>
    <scope>NUCLEOTIDE SEQUENCE [LARGE SCALE GENOMIC DNA]</scope>
    <source>
        <strain evidence="4">SN15 / ATCC MYA-4574 / FGSC 10173</strain>
    </source>
</reference>
<accession>Q0U5G7</accession>
<dbReference type="EMBL" id="CH445348">
    <property type="protein sequence ID" value="EAT79797.2"/>
    <property type="molecule type" value="Genomic_DNA"/>
</dbReference>
<feature type="compositionally biased region" description="Polar residues" evidence="1">
    <location>
        <begin position="256"/>
        <end position="274"/>
    </location>
</feature>
<evidence type="ECO:0000313" key="3">
    <source>
        <dbReference type="EMBL" id="EAT79797.2"/>
    </source>
</evidence>
<name>Q0U5G7_PHANO</name>
<keyword evidence="2" id="KW-0732">Signal</keyword>
<evidence type="ECO:0000256" key="1">
    <source>
        <dbReference type="SAM" id="MobiDB-lite"/>
    </source>
</evidence>
<dbReference type="AlphaFoldDB" id="Q0U5G7"/>
<feature type="region of interest" description="Disordered" evidence="1">
    <location>
        <begin position="171"/>
        <end position="280"/>
    </location>
</feature>
<gene>
    <name evidence="3" type="ORF">SNOG_12997</name>
</gene>
<dbReference type="VEuPathDB" id="FungiDB:JI435_129970"/>
<feature type="compositionally biased region" description="Polar residues" evidence="1">
    <location>
        <begin position="221"/>
        <end position="235"/>
    </location>
</feature>
<organism evidence="3 4">
    <name type="scientific">Phaeosphaeria nodorum (strain SN15 / ATCC MYA-4574 / FGSC 10173)</name>
    <name type="common">Glume blotch fungus</name>
    <name type="synonym">Parastagonospora nodorum</name>
    <dbReference type="NCBI Taxonomy" id="321614"/>
    <lineage>
        <taxon>Eukaryota</taxon>
        <taxon>Fungi</taxon>
        <taxon>Dikarya</taxon>
        <taxon>Ascomycota</taxon>
        <taxon>Pezizomycotina</taxon>
        <taxon>Dothideomycetes</taxon>
        <taxon>Pleosporomycetidae</taxon>
        <taxon>Pleosporales</taxon>
        <taxon>Pleosporineae</taxon>
        <taxon>Phaeosphaeriaceae</taxon>
        <taxon>Parastagonospora</taxon>
    </lineage>
</organism>